<comment type="cofactor">
    <cofactor evidence="1 14">
        <name>Mg(2+)</name>
        <dbReference type="ChEBI" id="CHEBI:18420"/>
    </cofactor>
</comment>
<evidence type="ECO:0000256" key="9">
    <source>
        <dbReference type="ARBA" id="ARBA00022842"/>
    </source>
</evidence>
<comment type="subcellular location">
    <subcellularLocation>
        <location evidence="2 14">Nucleus</location>
    </subcellularLocation>
</comment>
<evidence type="ECO:0000256" key="6">
    <source>
        <dbReference type="ARBA" id="ARBA00022759"/>
    </source>
</evidence>
<keyword evidence="6 14" id="KW-0255">Endonuclease</keyword>
<evidence type="ECO:0000256" key="2">
    <source>
        <dbReference type="ARBA" id="ARBA00004123"/>
    </source>
</evidence>
<comment type="function">
    <text evidence="14">Interacts with EME1 to form a DNA structure-specific endonuclease with substrate preference for branched DNA structures with a 5'-end at the branch nick. Typical substrates include 3'-flap structures, D-loops, replication forks and nicked Holliday junctions. May be required in mitosis for the processing of stalled or collapsed replication fork intermediates. May be required in meiosis for the repair of meiosis-specific double strand breaks subsequent to single-end invasion (SEI).</text>
</comment>
<dbReference type="SUPFAM" id="SSF52980">
    <property type="entry name" value="Restriction endonuclease-like"/>
    <property type="match status" value="1"/>
</dbReference>
<dbReference type="GO" id="GO:0008821">
    <property type="term" value="F:crossover junction DNA endonuclease activity"/>
    <property type="evidence" value="ECO:0007669"/>
    <property type="project" value="UniProtKB-UniRule"/>
</dbReference>
<sequence length="900" mass="99719">MPPRKVYPNLEWAAWVQELADLAAEKNSRAAETYRKAAKSIKTHPEKLLRPKDAMFLPGVGPKIVKALTDKLEKLAKENSTSLQVSPAGGSLKRGLSLDDSFSSASSKHLKRASIDLQNKPGFELEGQPPGIPLGNVSTSLSALEQRKSVKESIPARAKCGAARTKRSYFPKSRDPAWGILAAMYSFCETTDLKKFSSKETIIEGATPYCDSSYTISNKNNTNRYRTAWNSGIDILLKHQLVISHAALRPLKYALTASGYEVALVVARKEGIPILDLHLAPDQSSLPNPIPMHPQLSNEANTTASSKLCHYSNKAQLTGFNNESLGVKSLSDGIFNKALDKPTNSSISYIYLQNPTPFNFFYVDFAGCRVRELAKAATRPGATSHESYHKIEFYARQQLHPFCVKNVLIDTVESNITLPRISTMIGWLKSDKSIPTCPGFAVTDLAETCKSNFNQPCVSTTTGSYPAPFVDQTKTALTSSGIIDGIGITAAIVNGSGPTQSTRPKPMSQSEIPLVQSAHGCSLASTALSNGIESSSQLGINGNQPDAFARSRASFATKTFLPSEMPQPSTPSGGSLSSLVKEVQAELWKAGTYGIMLVIDNREVKSRRDRDGMFNLCLSRMRQSMGSLVKVQQRPLAVGDALWIAINNVSSREVVLDSIVERKRLDDLGKSILDSRFHEQKARLKSSGLKDRIYLIESFNVQVNNEQFDQRIQTSQVELMLLDDCHLQATTDWKESVEYLVMRTQVLYQLHQSIDLSVIPDKHINRSSYLPLLYELRRTHPEKYWVTSYSVFESLNSKSGNSTVKELWGKMIHQVNGMSAEKVGEFVSRWPTPRLFWDEFNEQYLPVGNSQVKENENQQLASLRSKWVEDQFSSSSASSRRTLGPILSKMISNLFALDSY</sequence>
<comment type="subunit">
    <text evidence="14">Interacts with EME1.</text>
</comment>
<evidence type="ECO:0000313" key="16">
    <source>
        <dbReference type="EMBL" id="MBW0529910.1"/>
    </source>
</evidence>
<name>A0A9Q3F3A6_9BASI</name>
<keyword evidence="5 14" id="KW-0479">Metal-binding</keyword>
<dbReference type="InterPro" id="IPR011335">
    <property type="entry name" value="Restrct_endonuc-II-like"/>
</dbReference>
<dbReference type="InterPro" id="IPR027421">
    <property type="entry name" value="DNA_pol_lamdba_lyase_dom_sf"/>
</dbReference>
<keyword evidence="12 14" id="KW-0539">Nucleus</keyword>
<dbReference type="AlphaFoldDB" id="A0A9Q3F3A6"/>
<keyword evidence="11 14" id="KW-0234">DNA repair</keyword>
<reference evidence="16" key="1">
    <citation type="submission" date="2021-03" db="EMBL/GenBank/DDBJ databases">
        <title>Draft genome sequence of rust myrtle Austropuccinia psidii MF-1, a brazilian biotype.</title>
        <authorList>
            <person name="Quecine M.C."/>
            <person name="Pachon D.M.R."/>
            <person name="Bonatelli M.L."/>
            <person name="Correr F.H."/>
            <person name="Franceschini L.M."/>
            <person name="Leite T.F."/>
            <person name="Margarido G.R.A."/>
            <person name="Almeida C.A."/>
            <person name="Ferrarezi J.A."/>
            <person name="Labate C.A."/>
        </authorList>
    </citation>
    <scope>NUCLEOTIDE SEQUENCE</scope>
    <source>
        <strain evidence="16">MF-1</strain>
    </source>
</reference>
<evidence type="ECO:0000259" key="15">
    <source>
        <dbReference type="SMART" id="SM00891"/>
    </source>
</evidence>
<dbReference type="Gene3D" id="3.40.50.10130">
    <property type="match status" value="1"/>
</dbReference>
<keyword evidence="17" id="KW-1185">Reference proteome</keyword>
<evidence type="ECO:0000256" key="7">
    <source>
        <dbReference type="ARBA" id="ARBA00022763"/>
    </source>
</evidence>
<dbReference type="FunFam" id="3.40.50.10130:FF:000003">
    <property type="entry name" value="Crossover junction endonuclease MUS81"/>
    <property type="match status" value="1"/>
</dbReference>
<dbReference type="GO" id="GO:0006308">
    <property type="term" value="P:DNA catabolic process"/>
    <property type="evidence" value="ECO:0007669"/>
    <property type="project" value="UniProtKB-UniRule"/>
</dbReference>
<dbReference type="GO" id="GO:0000712">
    <property type="term" value="P:resolution of meiotic recombination intermediates"/>
    <property type="evidence" value="ECO:0007669"/>
    <property type="project" value="TreeGrafter"/>
</dbReference>
<proteinExistence type="inferred from homology"/>
<evidence type="ECO:0000256" key="10">
    <source>
        <dbReference type="ARBA" id="ARBA00023172"/>
    </source>
</evidence>
<evidence type="ECO:0000256" key="5">
    <source>
        <dbReference type="ARBA" id="ARBA00022723"/>
    </source>
</evidence>
<dbReference type="Gene3D" id="1.10.150.110">
    <property type="entry name" value="DNA polymerase beta, N-terminal domain-like"/>
    <property type="match status" value="1"/>
</dbReference>
<evidence type="ECO:0000256" key="11">
    <source>
        <dbReference type="ARBA" id="ARBA00023204"/>
    </source>
</evidence>
<evidence type="ECO:0000256" key="1">
    <source>
        <dbReference type="ARBA" id="ARBA00001946"/>
    </source>
</evidence>
<dbReference type="OrthoDB" id="5963188at2759"/>
<evidence type="ECO:0000256" key="12">
    <source>
        <dbReference type="ARBA" id="ARBA00023242"/>
    </source>
</evidence>
<dbReference type="PANTHER" id="PTHR13451">
    <property type="entry name" value="CLASS II CROSSOVER JUNCTION ENDONUCLEASE MUS81"/>
    <property type="match status" value="1"/>
</dbReference>
<dbReference type="GO" id="GO:0000727">
    <property type="term" value="P:double-strand break repair via break-induced replication"/>
    <property type="evidence" value="ECO:0007669"/>
    <property type="project" value="UniProtKB-UniRule"/>
</dbReference>
<dbReference type="GO" id="GO:0031573">
    <property type="term" value="P:mitotic intra-S DNA damage checkpoint signaling"/>
    <property type="evidence" value="ECO:0007669"/>
    <property type="project" value="TreeGrafter"/>
</dbReference>
<dbReference type="InterPro" id="IPR006166">
    <property type="entry name" value="ERCC4_domain"/>
</dbReference>
<dbReference type="InterPro" id="IPR036388">
    <property type="entry name" value="WH-like_DNA-bd_sf"/>
</dbReference>
<dbReference type="EC" id="3.1.22.-" evidence="14"/>
<keyword evidence="4 14" id="KW-0540">Nuclease</keyword>
<evidence type="ECO:0000256" key="13">
    <source>
        <dbReference type="ARBA" id="ARBA00023254"/>
    </source>
</evidence>
<dbReference type="PANTHER" id="PTHR13451:SF0">
    <property type="entry name" value="CROSSOVER JUNCTION ENDONUCLEASE MUS81"/>
    <property type="match status" value="1"/>
</dbReference>
<dbReference type="InterPro" id="IPR010996">
    <property type="entry name" value="HHH_MUS81"/>
</dbReference>
<dbReference type="GO" id="GO:0003677">
    <property type="term" value="F:DNA binding"/>
    <property type="evidence" value="ECO:0007669"/>
    <property type="project" value="UniProtKB-UniRule"/>
</dbReference>
<dbReference type="InterPro" id="IPR042530">
    <property type="entry name" value="EME1/EME2_C"/>
</dbReference>
<dbReference type="Gene3D" id="1.10.10.10">
    <property type="entry name" value="Winged helix-like DNA-binding domain superfamily/Winged helix DNA-binding domain"/>
    <property type="match status" value="1"/>
</dbReference>
<dbReference type="GO" id="GO:0048476">
    <property type="term" value="C:Holliday junction resolvase complex"/>
    <property type="evidence" value="ECO:0007669"/>
    <property type="project" value="UniProtKB-UniRule"/>
</dbReference>
<dbReference type="CDD" id="cd20074">
    <property type="entry name" value="XPF_nuclease_Mus81"/>
    <property type="match status" value="1"/>
</dbReference>
<evidence type="ECO:0000313" key="17">
    <source>
        <dbReference type="Proteomes" id="UP000765509"/>
    </source>
</evidence>
<dbReference type="GO" id="GO:0048257">
    <property type="term" value="F:3'-flap endonuclease activity"/>
    <property type="evidence" value="ECO:0007669"/>
    <property type="project" value="TreeGrafter"/>
</dbReference>
<dbReference type="InterPro" id="IPR047416">
    <property type="entry name" value="XPF_nuclease_Mus81"/>
</dbReference>
<protein>
    <recommendedName>
        <fullName evidence="14">Crossover junction endonuclease MUS81</fullName>
        <ecNumber evidence="14">3.1.22.-</ecNumber>
    </recommendedName>
</protein>
<accession>A0A9Q3F3A6</accession>
<comment type="caution">
    <text evidence="16">The sequence shown here is derived from an EMBL/GenBank/DDBJ whole genome shotgun (WGS) entry which is preliminary data.</text>
</comment>
<dbReference type="Gene3D" id="1.10.150.670">
    <property type="entry name" value="Crossover junction endonuclease EME1, DNA-binding domain"/>
    <property type="match status" value="1"/>
</dbReference>
<evidence type="ECO:0000256" key="14">
    <source>
        <dbReference type="RuleBase" id="RU369042"/>
    </source>
</evidence>
<dbReference type="GO" id="GO:0046872">
    <property type="term" value="F:metal ion binding"/>
    <property type="evidence" value="ECO:0007669"/>
    <property type="project" value="UniProtKB-UniRule"/>
</dbReference>
<evidence type="ECO:0000256" key="3">
    <source>
        <dbReference type="ARBA" id="ARBA00010015"/>
    </source>
</evidence>
<dbReference type="SMART" id="SM00891">
    <property type="entry name" value="ERCC4"/>
    <property type="match status" value="1"/>
</dbReference>
<keyword evidence="13" id="KW-0469">Meiosis</keyword>
<gene>
    <name evidence="16" type="ORF">O181_069625</name>
</gene>
<keyword evidence="8 14" id="KW-0378">Hydrolase</keyword>
<dbReference type="Proteomes" id="UP000765509">
    <property type="component" value="Unassembled WGS sequence"/>
</dbReference>
<dbReference type="GO" id="GO:0005634">
    <property type="term" value="C:nucleus"/>
    <property type="evidence" value="ECO:0007669"/>
    <property type="project" value="UniProtKB-SubCell"/>
</dbReference>
<dbReference type="Pfam" id="PF14716">
    <property type="entry name" value="HHH_8"/>
    <property type="match status" value="1"/>
</dbReference>
<dbReference type="SUPFAM" id="SSF47802">
    <property type="entry name" value="DNA polymerase beta, N-terminal domain-like"/>
    <property type="match status" value="1"/>
</dbReference>
<comment type="similarity">
    <text evidence="3 14">Belongs to the XPF family.</text>
</comment>
<evidence type="ECO:0000256" key="8">
    <source>
        <dbReference type="ARBA" id="ARBA00022801"/>
    </source>
</evidence>
<keyword evidence="9 14" id="KW-0460">Magnesium</keyword>
<organism evidence="16 17">
    <name type="scientific">Austropuccinia psidii MF-1</name>
    <dbReference type="NCBI Taxonomy" id="1389203"/>
    <lineage>
        <taxon>Eukaryota</taxon>
        <taxon>Fungi</taxon>
        <taxon>Dikarya</taxon>
        <taxon>Basidiomycota</taxon>
        <taxon>Pucciniomycotina</taxon>
        <taxon>Pucciniomycetes</taxon>
        <taxon>Pucciniales</taxon>
        <taxon>Sphaerophragmiaceae</taxon>
        <taxon>Austropuccinia</taxon>
    </lineage>
</organism>
<keyword evidence="7 14" id="KW-0227">DNA damage</keyword>
<dbReference type="InterPro" id="IPR047417">
    <property type="entry name" value="WHD_MUS81"/>
</dbReference>
<keyword evidence="10 14" id="KW-0233">DNA recombination</keyword>
<dbReference type="CDD" id="cd21036">
    <property type="entry name" value="WH_MUS81"/>
    <property type="match status" value="1"/>
</dbReference>
<dbReference type="EMBL" id="AVOT02035530">
    <property type="protein sequence ID" value="MBW0529910.1"/>
    <property type="molecule type" value="Genomic_DNA"/>
</dbReference>
<evidence type="ECO:0000256" key="4">
    <source>
        <dbReference type="ARBA" id="ARBA00022722"/>
    </source>
</evidence>
<dbReference type="InterPro" id="IPR033309">
    <property type="entry name" value="Mus81"/>
</dbReference>
<dbReference type="Pfam" id="PF02732">
    <property type="entry name" value="ERCC4"/>
    <property type="match status" value="1"/>
</dbReference>
<feature type="domain" description="ERCC4" evidence="15">
    <location>
        <begin position="596"/>
        <end position="700"/>
    </location>
</feature>